<dbReference type="InterPro" id="IPR028989">
    <property type="entry name" value="RimP_N"/>
</dbReference>
<dbReference type="Pfam" id="PF02576">
    <property type="entry name" value="RimP_N"/>
    <property type="match status" value="1"/>
</dbReference>
<name>A0A212JPJ9_9BACT</name>
<dbReference type="InterPro" id="IPR003728">
    <property type="entry name" value="Ribosome_maturation_RimP"/>
</dbReference>
<dbReference type="SUPFAM" id="SSF75420">
    <property type="entry name" value="YhbC-like, N-terminal domain"/>
    <property type="match status" value="1"/>
</dbReference>
<dbReference type="InterPro" id="IPR035956">
    <property type="entry name" value="RimP_N_sf"/>
</dbReference>
<reference evidence="6" key="1">
    <citation type="submission" date="2016-04" db="EMBL/GenBank/DDBJ databases">
        <authorList>
            <person name="Evans L.H."/>
            <person name="Alamgir A."/>
            <person name="Owens N."/>
            <person name="Weber N.D."/>
            <person name="Virtaneva K."/>
            <person name="Barbian K."/>
            <person name="Babar A."/>
            <person name="Rosenke K."/>
        </authorList>
    </citation>
    <scope>NUCLEOTIDE SEQUENCE</scope>
    <source>
        <strain evidence="6">92-2</strain>
    </source>
</reference>
<dbReference type="PANTHER" id="PTHR33867">
    <property type="entry name" value="RIBOSOME MATURATION FACTOR RIMP"/>
    <property type="match status" value="1"/>
</dbReference>
<proteinExistence type="inferred from homology"/>
<comment type="subcellular location">
    <subcellularLocation>
        <location evidence="3">Cytoplasm</location>
    </subcellularLocation>
</comment>
<organism evidence="6">
    <name type="scientific">uncultured Desulfovibrio sp</name>
    <dbReference type="NCBI Taxonomy" id="167968"/>
    <lineage>
        <taxon>Bacteria</taxon>
        <taxon>Pseudomonadati</taxon>
        <taxon>Thermodesulfobacteriota</taxon>
        <taxon>Desulfovibrionia</taxon>
        <taxon>Desulfovibrionales</taxon>
        <taxon>Desulfovibrionaceae</taxon>
        <taxon>Desulfovibrio</taxon>
        <taxon>environmental samples</taxon>
    </lineage>
</organism>
<gene>
    <name evidence="3 6" type="primary">rimP</name>
    <name evidence="6" type="ORF">KM92DES2_11481</name>
</gene>
<evidence type="ECO:0000256" key="1">
    <source>
        <dbReference type="ARBA" id="ARBA00022490"/>
    </source>
</evidence>
<dbReference type="HAMAP" id="MF_01077">
    <property type="entry name" value="RimP"/>
    <property type="match status" value="1"/>
</dbReference>
<dbReference type="EMBL" id="FLUP01000001">
    <property type="protein sequence ID" value="SBW01342.1"/>
    <property type="molecule type" value="Genomic_DNA"/>
</dbReference>
<feature type="domain" description="Ribosome maturation factor RimP N-terminal" evidence="5">
    <location>
        <begin position="14"/>
        <end position="107"/>
    </location>
</feature>
<feature type="region of interest" description="Disordered" evidence="4">
    <location>
        <begin position="202"/>
        <end position="240"/>
    </location>
</feature>
<dbReference type="RefSeq" id="WP_227118443.1">
    <property type="nucleotide sequence ID" value="NZ_LT598928.1"/>
</dbReference>
<keyword evidence="1 3" id="KW-0963">Cytoplasm</keyword>
<feature type="compositionally biased region" description="Basic residues" evidence="4">
    <location>
        <begin position="223"/>
        <end position="232"/>
    </location>
</feature>
<evidence type="ECO:0000256" key="2">
    <source>
        <dbReference type="ARBA" id="ARBA00022517"/>
    </source>
</evidence>
<evidence type="ECO:0000313" key="6">
    <source>
        <dbReference type="EMBL" id="SBW01342.1"/>
    </source>
</evidence>
<protein>
    <recommendedName>
        <fullName evidence="3">Ribosome maturation factor RimP</fullName>
    </recommendedName>
</protein>
<accession>A0A212JPJ9</accession>
<evidence type="ECO:0000256" key="3">
    <source>
        <dbReference type="HAMAP-Rule" id="MF_01077"/>
    </source>
</evidence>
<keyword evidence="2 3" id="KW-0690">Ribosome biogenesis</keyword>
<dbReference type="GO" id="GO:0000028">
    <property type="term" value="P:ribosomal small subunit assembly"/>
    <property type="evidence" value="ECO:0007669"/>
    <property type="project" value="TreeGrafter"/>
</dbReference>
<evidence type="ECO:0000256" key="4">
    <source>
        <dbReference type="SAM" id="MobiDB-lite"/>
    </source>
</evidence>
<comment type="function">
    <text evidence="3">Required for maturation of 30S ribosomal subunits.</text>
</comment>
<dbReference type="GO" id="GO:0005829">
    <property type="term" value="C:cytosol"/>
    <property type="evidence" value="ECO:0007669"/>
    <property type="project" value="TreeGrafter"/>
</dbReference>
<dbReference type="GO" id="GO:0006412">
    <property type="term" value="P:translation"/>
    <property type="evidence" value="ECO:0007669"/>
    <property type="project" value="TreeGrafter"/>
</dbReference>
<sequence length="240" mass="26093">MTDDVLKETITSLAEPLATSLGLVIWGVEIVRAGRTVVRLFVDVPFSEETGTQPAPADTDDIDAPALVALSATLEQCEHISRHIGLALEVEDTIPEAYVLEVSTPGLTRLFFSLDQMRHYIGDVVEARLLRAVAINEDAPEGPNPSHGGPRRLWRGALLSVEENAFTLAPATISPEGEVTPENLPPVSIPWDAVRRASRMYIFRQPQKPGKGRAKAPAAKTATKPRKEKKTKSSGSEENQ</sequence>
<dbReference type="AlphaFoldDB" id="A0A212JPJ9"/>
<dbReference type="PANTHER" id="PTHR33867:SF1">
    <property type="entry name" value="RIBOSOME MATURATION FACTOR RIMP"/>
    <property type="match status" value="1"/>
</dbReference>
<dbReference type="Gene3D" id="3.30.300.70">
    <property type="entry name" value="RimP-like superfamily, N-terminal"/>
    <property type="match status" value="1"/>
</dbReference>
<comment type="similarity">
    <text evidence="3">Belongs to the RimP family.</text>
</comment>
<evidence type="ECO:0000259" key="5">
    <source>
        <dbReference type="Pfam" id="PF02576"/>
    </source>
</evidence>